<sequence>MALVCAGETRHINFEDKDSGDQWECRLSTAEKSLRIFQNGKFRMSHYGIEFPPTNEQLINLIEVTHE</sequence>
<name>A0A939DLI3_9ALTE</name>
<comment type="caution">
    <text evidence="1">The sequence shown here is derived from an EMBL/GenBank/DDBJ whole genome shotgun (WGS) entry which is preliminary data.</text>
</comment>
<gene>
    <name evidence="1" type="ORF">J0A66_05890</name>
</gene>
<dbReference type="EMBL" id="JAFKCV010000003">
    <property type="protein sequence ID" value="MBN7824754.1"/>
    <property type="molecule type" value="Genomic_DNA"/>
</dbReference>
<accession>A0A939DLI3</accession>
<reference evidence="1" key="1">
    <citation type="submission" date="2021-03" db="EMBL/GenBank/DDBJ databases">
        <title>novel species isolated from a fishpond in China.</title>
        <authorList>
            <person name="Lu H."/>
            <person name="Cai Z."/>
        </authorList>
    </citation>
    <scope>NUCLEOTIDE SEQUENCE</scope>
    <source>
        <strain evidence="1">JCM 30855</strain>
    </source>
</reference>
<keyword evidence="2" id="KW-1185">Reference proteome</keyword>
<dbReference type="RefSeq" id="WP_206572877.1">
    <property type="nucleotide sequence ID" value="NZ_JAFKCV010000003.1"/>
</dbReference>
<organism evidence="1 2">
    <name type="scientific">Bowmanella dokdonensis</name>
    <dbReference type="NCBI Taxonomy" id="751969"/>
    <lineage>
        <taxon>Bacteria</taxon>
        <taxon>Pseudomonadati</taxon>
        <taxon>Pseudomonadota</taxon>
        <taxon>Gammaproteobacteria</taxon>
        <taxon>Alteromonadales</taxon>
        <taxon>Alteromonadaceae</taxon>
        <taxon>Bowmanella</taxon>
    </lineage>
</organism>
<dbReference type="AlphaFoldDB" id="A0A939DLI3"/>
<protein>
    <submittedName>
        <fullName evidence="1">Uncharacterized protein</fullName>
    </submittedName>
</protein>
<evidence type="ECO:0000313" key="2">
    <source>
        <dbReference type="Proteomes" id="UP000664654"/>
    </source>
</evidence>
<dbReference type="Proteomes" id="UP000664654">
    <property type="component" value="Unassembled WGS sequence"/>
</dbReference>
<evidence type="ECO:0000313" key="1">
    <source>
        <dbReference type="EMBL" id="MBN7824754.1"/>
    </source>
</evidence>
<proteinExistence type="predicted"/>